<reference evidence="2" key="1">
    <citation type="submission" date="2021-12" db="EMBL/GenBank/DDBJ databases">
        <title>Comparative genomics, transcriptomics and evolutionary studies reveal genomic signatures of adaptation to plant cell wall in hemibiotrophic fungi.</title>
        <authorList>
            <consortium name="DOE Joint Genome Institute"/>
            <person name="Baroncelli R."/>
            <person name="Diaz J.F."/>
            <person name="Benocci T."/>
            <person name="Peng M."/>
            <person name="Battaglia E."/>
            <person name="Haridas S."/>
            <person name="Andreopoulos W."/>
            <person name="Labutti K."/>
            <person name="Pangilinan J."/>
            <person name="Floch G.L."/>
            <person name="Makela M.R."/>
            <person name="Henrissat B."/>
            <person name="Grigoriev I.V."/>
            <person name="Crouch J.A."/>
            <person name="De Vries R.P."/>
            <person name="Sukno S.A."/>
            <person name="Thon M.R."/>
        </authorList>
    </citation>
    <scope>NUCLEOTIDE SEQUENCE</scope>
    <source>
        <strain evidence="2">CBS 112980</strain>
    </source>
</reference>
<feature type="region of interest" description="Disordered" evidence="1">
    <location>
        <begin position="111"/>
        <end position="134"/>
    </location>
</feature>
<name>A0AAD8UEW2_GLOAC</name>
<dbReference type="EMBL" id="JAHMHS010000117">
    <property type="protein sequence ID" value="KAK1716101.1"/>
    <property type="molecule type" value="Genomic_DNA"/>
</dbReference>
<evidence type="ECO:0008006" key="4">
    <source>
        <dbReference type="Google" id="ProtNLM"/>
    </source>
</evidence>
<gene>
    <name evidence="2" type="ORF">BDZ83DRAFT_45502</name>
</gene>
<evidence type="ECO:0000256" key="1">
    <source>
        <dbReference type="SAM" id="MobiDB-lite"/>
    </source>
</evidence>
<comment type="caution">
    <text evidence="2">The sequence shown here is derived from an EMBL/GenBank/DDBJ whole genome shotgun (WGS) entry which is preliminary data.</text>
</comment>
<sequence>MIKELQTLLETEEVTMSVVQSLVDLYQSQLASIPLLRELLQLQGPSQHGPQGMEEILKTIRKDLKPIETRAMREPPTVRLKMKGHTEYLEAATALKPSQIMEIVSRIRTRERKSKRSAQQQIRGTVDNAPDDGVHGHEQSCWDAVLGARIDRNVLKLFCKDDNAVQDIYSRSNIVCQELKLGELEQVPENYYVEVHGLRLSREEFEQNHNRDEAWGKENSVKIVHSARTFGRTVLTLTDEKDALRLCNEWVYLSGSKVAAEAVDIRSVPLFCVNCCGPGHFKDQCTNSQRCGKCAEEHSTFLCKAIKQRCPNCKNEGLRDIKDQGHTAWSPECQSVATKRMFDNCKQLASVKVPWASSSAQHQTTCETCQTTAPPKTRRNRKIQLGHHQCRRLSAVRTAATASKSWVCRWVRMGPKLRRGATKPCRRPEPPQAVPLWDLRLKFPMPSKE</sequence>
<evidence type="ECO:0000313" key="3">
    <source>
        <dbReference type="Proteomes" id="UP001244207"/>
    </source>
</evidence>
<protein>
    <recommendedName>
        <fullName evidence="4">CCHC-type domain-containing protein</fullName>
    </recommendedName>
</protein>
<proteinExistence type="predicted"/>
<accession>A0AAD8UEW2</accession>
<evidence type="ECO:0000313" key="2">
    <source>
        <dbReference type="EMBL" id="KAK1716101.1"/>
    </source>
</evidence>
<dbReference type="Proteomes" id="UP001244207">
    <property type="component" value="Unassembled WGS sequence"/>
</dbReference>
<dbReference type="GeneID" id="85387075"/>
<organism evidence="2 3">
    <name type="scientific">Glomerella acutata</name>
    <name type="common">Colletotrichum acutatum</name>
    <dbReference type="NCBI Taxonomy" id="27357"/>
    <lineage>
        <taxon>Eukaryota</taxon>
        <taxon>Fungi</taxon>
        <taxon>Dikarya</taxon>
        <taxon>Ascomycota</taxon>
        <taxon>Pezizomycotina</taxon>
        <taxon>Sordariomycetes</taxon>
        <taxon>Hypocreomycetidae</taxon>
        <taxon>Glomerellales</taxon>
        <taxon>Glomerellaceae</taxon>
        <taxon>Colletotrichum</taxon>
        <taxon>Colletotrichum acutatum species complex</taxon>
    </lineage>
</organism>
<dbReference type="AlphaFoldDB" id="A0AAD8UEW2"/>
<keyword evidence="3" id="KW-1185">Reference proteome</keyword>
<dbReference type="RefSeq" id="XP_060360495.1">
    <property type="nucleotide sequence ID" value="XM_060503176.1"/>
</dbReference>